<name>A0A8X6TB10_NEPPI</name>
<comment type="caution">
    <text evidence="1">The sequence shown here is derived from an EMBL/GenBank/DDBJ whole genome shotgun (WGS) entry which is preliminary data.</text>
</comment>
<dbReference type="AlphaFoldDB" id="A0A8X6TB10"/>
<reference evidence="1" key="1">
    <citation type="submission" date="2020-08" db="EMBL/GenBank/DDBJ databases">
        <title>Multicomponent nature underlies the extraordinary mechanical properties of spider dragline silk.</title>
        <authorList>
            <person name="Kono N."/>
            <person name="Nakamura H."/>
            <person name="Mori M."/>
            <person name="Yoshida Y."/>
            <person name="Ohtoshi R."/>
            <person name="Malay A.D."/>
            <person name="Moran D.A.P."/>
            <person name="Tomita M."/>
            <person name="Numata K."/>
            <person name="Arakawa K."/>
        </authorList>
    </citation>
    <scope>NUCLEOTIDE SEQUENCE</scope>
</reference>
<accession>A0A8X6TB10</accession>
<gene>
    <name evidence="1" type="ORF">NPIL_312641</name>
</gene>
<organism evidence="1 2">
    <name type="scientific">Nephila pilipes</name>
    <name type="common">Giant wood spider</name>
    <name type="synonym">Nephila maculata</name>
    <dbReference type="NCBI Taxonomy" id="299642"/>
    <lineage>
        <taxon>Eukaryota</taxon>
        <taxon>Metazoa</taxon>
        <taxon>Ecdysozoa</taxon>
        <taxon>Arthropoda</taxon>
        <taxon>Chelicerata</taxon>
        <taxon>Arachnida</taxon>
        <taxon>Araneae</taxon>
        <taxon>Araneomorphae</taxon>
        <taxon>Entelegynae</taxon>
        <taxon>Araneoidea</taxon>
        <taxon>Nephilidae</taxon>
        <taxon>Nephila</taxon>
    </lineage>
</organism>
<dbReference type="EMBL" id="BMAW01004402">
    <property type="protein sequence ID" value="GFS88708.1"/>
    <property type="molecule type" value="Genomic_DNA"/>
</dbReference>
<proteinExistence type="predicted"/>
<evidence type="ECO:0000313" key="2">
    <source>
        <dbReference type="Proteomes" id="UP000887013"/>
    </source>
</evidence>
<protein>
    <submittedName>
        <fullName evidence="1">Uncharacterized protein</fullName>
    </submittedName>
</protein>
<evidence type="ECO:0000313" key="1">
    <source>
        <dbReference type="EMBL" id="GFS88708.1"/>
    </source>
</evidence>
<dbReference type="Proteomes" id="UP000887013">
    <property type="component" value="Unassembled WGS sequence"/>
</dbReference>
<sequence length="71" mass="8151">MSPFHWSPDWISTVMAYLAHNDNLEVYLRDGVISKLAHTTCRFTKMKPVSFVGSEEDKDEQVPEAHLFTVP</sequence>
<keyword evidence="2" id="KW-1185">Reference proteome</keyword>